<organism evidence="2 3">
    <name type="scientific">Novosphingobium kalidii</name>
    <dbReference type="NCBI Taxonomy" id="3230299"/>
    <lineage>
        <taxon>Bacteria</taxon>
        <taxon>Pseudomonadati</taxon>
        <taxon>Pseudomonadota</taxon>
        <taxon>Alphaproteobacteria</taxon>
        <taxon>Sphingomonadales</taxon>
        <taxon>Sphingomonadaceae</taxon>
        <taxon>Novosphingobium</taxon>
    </lineage>
</organism>
<protein>
    <submittedName>
        <fullName evidence="2">Uncharacterized protein</fullName>
    </submittedName>
</protein>
<name>A0ABV2D1P5_9SPHN</name>
<dbReference type="Proteomes" id="UP001548713">
    <property type="component" value="Unassembled WGS sequence"/>
</dbReference>
<keyword evidence="1" id="KW-0732">Signal</keyword>
<evidence type="ECO:0000313" key="3">
    <source>
        <dbReference type="Proteomes" id="UP001548713"/>
    </source>
</evidence>
<reference evidence="2 3" key="1">
    <citation type="submission" date="2024-07" db="EMBL/GenBank/DDBJ databases">
        <title>Novosphingobium kalidii RD2P27.</title>
        <authorList>
            <person name="Sun J.-Q."/>
        </authorList>
    </citation>
    <scope>NUCLEOTIDE SEQUENCE [LARGE SCALE GENOMIC DNA]</scope>
    <source>
        <strain evidence="2 3">RD2P27</strain>
    </source>
</reference>
<gene>
    <name evidence="2" type="ORF">ABVV53_09960</name>
</gene>
<feature type="chain" id="PRO_5045374923" evidence="1">
    <location>
        <begin position="21"/>
        <end position="92"/>
    </location>
</feature>
<dbReference type="EMBL" id="JBEWLY010000014">
    <property type="protein sequence ID" value="MET1755778.1"/>
    <property type="molecule type" value="Genomic_DNA"/>
</dbReference>
<sequence length="92" mass="9886">MTHVVLLAAGLCLWPSQAGAKPEANTEARKVAISSIPMTLQGADSFASTGEVHRFAEGALAPPARIMLRRASFTDRMPRQSVALYVLVAHDR</sequence>
<proteinExistence type="predicted"/>
<comment type="caution">
    <text evidence="2">The sequence shown here is derived from an EMBL/GenBank/DDBJ whole genome shotgun (WGS) entry which is preliminary data.</text>
</comment>
<evidence type="ECO:0000256" key="1">
    <source>
        <dbReference type="SAM" id="SignalP"/>
    </source>
</evidence>
<keyword evidence="3" id="KW-1185">Reference proteome</keyword>
<feature type="signal peptide" evidence="1">
    <location>
        <begin position="1"/>
        <end position="20"/>
    </location>
</feature>
<evidence type="ECO:0000313" key="2">
    <source>
        <dbReference type="EMBL" id="MET1755778.1"/>
    </source>
</evidence>
<dbReference type="RefSeq" id="WP_353984272.1">
    <property type="nucleotide sequence ID" value="NZ_JBEWLY010000014.1"/>
</dbReference>
<accession>A0ABV2D1P5</accession>